<dbReference type="EMBL" id="VSRR010076740">
    <property type="protein sequence ID" value="MPC88123.1"/>
    <property type="molecule type" value="Genomic_DNA"/>
</dbReference>
<dbReference type="Proteomes" id="UP000324222">
    <property type="component" value="Unassembled WGS sequence"/>
</dbReference>
<protein>
    <submittedName>
        <fullName evidence="1">Uncharacterized protein</fullName>
    </submittedName>
</protein>
<accession>A0A5B7J0T5</accession>
<evidence type="ECO:0000313" key="2">
    <source>
        <dbReference type="Proteomes" id="UP000324222"/>
    </source>
</evidence>
<comment type="caution">
    <text evidence="1">The sequence shown here is derived from an EMBL/GenBank/DDBJ whole genome shotgun (WGS) entry which is preliminary data.</text>
</comment>
<proteinExistence type="predicted"/>
<keyword evidence="2" id="KW-1185">Reference proteome</keyword>
<sequence length="9" mass="980">MEFAPSVSL</sequence>
<organism evidence="1 2">
    <name type="scientific">Portunus trituberculatus</name>
    <name type="common">Swimming crab</name>
    <name type="synonym">Neptunus trituberculatus</name>
    <dbReference type="NCBI Taxonomy" id="210409"/>
    <lineage>
        <taxon>Eukaryota</taxon>
        <taxon>Metazoa</taxon>
        <taxon>Ecdysozoa</taxon>
        <taxon>Arthropoda</taxon>
        <taxon>Crustacea</taxon>
        <taxon>Multicrustacea</taxon>
        <taxon>Malacostraca</taxon>
        <taxon>Eumalacostraca</taxon>
        <taxon>Eucarida</taxon>
        <taxon>Decapoda</taxon>
        <taxon>Pleocyemata</taxon>
        <taxon>Brachyura</taxon>
        <taxon>Eubrachyura</taxon>
        <taxon>Portunoidea</taxon>
        <taxon>Portunidae</taxon>
        <taxon>Portuninae</taxon>
        <taxon>Portunus</taxon>
    </lineage>
</organism>
<reference evidence="1 2" key="1">
    <citation type="submission" date="2019-05" db="EMBL/GenBank/DDBJ databases">
        <title>Another draft genome of Portunus trituberculatus and its Hox gene families provides insights of decapod evolution.</title>
        <authorList>
            <person name="Jeong J.-H."/>
            <person name="Song I."/>
            <person name="Kim S."/>
            <person name="Choi T."/>
            <person name="Kim D."/>
            <person name="Ryu S."/>
            <person name="Kim W."/>
        </authorList>
    </citation>
    <scope>NUCLEOTIDE SEQUENCE [LARGE SCALE GENOMIC DNA]</scope>
    <source>
        <tissue evidence="1">Muscle</tissue>
    </source>
</reference>
<name>A0A5B7J0T5_PORTR</name>
<evidence type="ECO:0000313" key="1">
    <source>
        <dbReference type="EMBL" id="MPC88123.1"/>
    </source>
</evidence>
<gene>
    <name evidence="1" type="ORF">E2C01_083016</name>
</gene>